<dbReference type="EMBL" id="BGPR01000553">
    <property type="protein sequence ID" value="GBM26083.1"/>
    <property type="molecule type" value="Genomic_DNA"/>
</dbReference>
<reference evidence="2 3" key="1">
    <citation type="journal article" date="2019" name="Sci. Rep.">
        <title>Orb-weaving spider Araneus ventricosus genome elucidates the spidroin gene catalogue.</title>
        <authorList>
            <person name="Kono N."/>
            <person name="Nakamura H."/>
            <person name="Ohtoshi R."/>
            <person name="Moran D.A.P."/>
            <person name="Shinohara A."/>
            <person name="Yoshida Y."/>
            <person name="Fujiwara M."/>
            <person name="Mori M."/>
            <person name="Tomita M."/>
            <person name="Arakawa K."/>
        </authorList>
    </citation>
    <scope>NUCLEOTIDE SEQUENCE [LARGE SCALE GENOMIC DNA]</scope>
</reference>
<comment type="caution">
    <text evidence="2">The sequence shown here is derived from an EMBL/GenBank/DDBJ whole genome shotgun (WGS) entry which is preliminary data.</text>
</comment>
<protein>
    <submittedName>
        <fullName evidence="2">Uncharacterized protein</fullName>
    </submittedName>
</protein>
<gene>
    <name evidence="2" type="ORF">AVEN_12844_1</name>
</gene>
<accession>A0A4Y2EA78</accession>
<name>A0A4Y2EA78_ARAVE</name>
<dbReference type="AlphaFoldDB" id="A0A4Y2EA78"/>
<feature type="region of interest" description="Disordered" evidence="1">
    <location>
        <begin position="1"/>
        <end position="20"/>
    </location>
</feature>
<evidence type="ECO:0000256" key="1">
    <source>
        <dbReference type="SAM" id="MobiDB-lite"/>
    </source>
</evidence>
<organism evidence="2 3">
    <name type="scientific">Araneus ventricosus</name>
    <name type="common">Orbweaver spider</name>
    <name type="synonym">Epeira ventricosa</name>
    <dbReference type="NCBI Taxonomy" id="182803"/>
    <lineage>
        <taxon>Eukaryota</taxon>
        <taxon>Metazoa</taxon>
        <taxon>Ecdysozoa</taxon>
        <taxon>Arthropoda</taxon>
        <taxon>Chelicerata</taxon>
        <taxon>Arachnida</taxon>
        <taxon>Araneae</taxon>
        <taxon>Araneomorphae</taxon>
        <taxon>Entelegynae</taxon>
        <taxon>Araneoidea</taxon>
        <taxon>Araneidae</taxon>
        <taxon>Araneus</taxon>
    </lineage>
</organism>
<sequence length="90" mass="10013">MKKGGSRWPGGKISTPGPEVSRLEIRFDRRTAVSAHMVHVKSVRAKCPPVGIVRKFGEGSQLRCRPRHLTAIQNYKVRPKIALVLLQNGT</sequence>
<keyword evidence="3" id="KW-1185">Reference proteome</keyword>
<evidence type="ECO:0000313" key="3">
    <source>
        <dbReference type="Proteomes" id="UP000499080"/>
    </source>
</evidence>
<proteinExistence type="predicted"/>
<dbReference type="Proteomes" id="UP000499080">
    <property type="component" value="Unassembled WGS sequence"/>
</dbReference>
<evidence type="ECO:0000313" key="2">
    <source>
        <dbReference type="EMBL" id="GBM26083.1"/>
    </source>
</evidence>